<proteinExistence type="predicted"/>
<dbReference type="EMBL" id="JBGCBD010000002">
    <property type="protein sequence ID" value="MEY9816247.1"/>
    <property type="molecule type" value="Genomic_DNA"/>
</dbReference>
<reference evidence="1" key="1">
    <citation type="submission" date="2024-07" db="EMBL/GenBank/DDBJ databases">
        <title>Genome sequencing of plant associated microbes to promote plant fitness in Sorghum bicolor and Oryza sativa.</title>
        <authorList>
            <person name="Coleman-Derr D."/>
        </authorList>
    </citation>
    <scope>NUCLEOTIDE SEQUENCE</scope>
    <source>
        <strain evidence="1">SAI-173</strain>
    </source>
</reference>
<evidence type="ECO:0000313" key="1">
    <source>
        <dbReference type="EMBL" id="MEY9816247.1"/>
    </source>
</evidence>
<dbReference type="Proteomes" id="UP001565447">
    <property type="component" value="Unassembled WGS sequence"/>
</dbReference>
<accession>A0ACC6UXI3</accession>
<gene>
    <name evidence="1" type="ORF">RKD21_006504</name>
</gene>
<comment type="caution">
    <text evidence="1">The sequence shown here is derived from an EMBL/GenBank/DDBJ whole genome shotgun (WGS) entry which is preliminary data.</text>
</comment>
<protein>
    <submittedName>
        <fullName evidence="1">RND superfamily putative drug exporter</fullName>
    </submittedName>
</protein>
<sequence>MTTAPRRARWLVPLALLIVWLGVGGMLGPYAGKLGEVATNDQASFLPQSAESTQVLDERKKFDQQETLPAIVVWTADGERITGAQTAAATRAVAGLAGEPGVVGEPSPAFPSEDGKALQSVVQVEPDLGEGLADVIDEVRETAGGVEGTTAEVAGPAASQVDLSDAFAGIDGLLLGVALAAVLLILLLVYRSVLLPFVIILGSVFALGLACAVVYVLADHDVVRVDGQVQGILSILVIGAATDYALLLAARFREELAVRGDRFAAALAAVRRSFGAITASAATVALGLLTLLVSDLTNNRALGPVGAIGIVCSVLSALTFLPAALALLGRSAYWPAKPKASDATVEGHSVWRRVAATVDRKPRRVWVVTALVLAVFAAFAPSLSAKGTPLDEIFVNDAPSVAAQETLGEHFPGGAGNPAVILANADRLDEVTAAASRTEGVAAAAPVSASGRPGGGEPLVVDGRVRIDATLEAAADSDAAKQAVERLRDNVHGVSGADALVGGYTAQQVDTQQTASDDRTLIVPIVLVVILLILVLLLRSVLVPVLLVATVALNFLATLGVSALVFEHLFGFSGTDASVPLYGFVFLVALGVDYNIFLMSRVREEALTHGTRQGVLRGLTTTGGVITSAGVVLAATFAALMVIPLAFLVQIAFIVAFGVLLDTLVVRSLLVPALVIDIGPKAWWPGALSRPTSGEGKDAPAPERA</sequence>
<name>A0ACC6UXI3_STRAO</name>
<keyword evidence="2" id="KW-1185">Reference proteome</keyword>
<organism evidence="1 2">
    <name type="scientific">Streptomyces albogriseolus</name>
    <dbReference type="NCBI Taxonomy" id="1887"/>
    <lineage>
        <taxon>Bacteria</taxon>
        <taxon>Bacillati</taxon>
        <taxon>Actinomycetota</taxon>
        <taxon>Actinomycetes</taxon>
        <taxon>Kitasatosporales</taxon>
        <taxon>Streptomycetaceae</taxon>
        <taxon>Streptomyces</taxon>
        <taxon>Streptomyces albogriseolus group</taxon>
    </lineage>
</organism>
<evidence type="ECO:0000313" key="2">
    <source>
        <dbReference type="Proteomes" id="UP001565447"/>
    </source>
</evidence>